<proteinExistence type="predicted"/>
<organism evidence="10 11">
    <name type="scientific">Thalassiosira oceanica</name>
    <name type="common">Marine diatom</name>
    <dbReference type="NCBI Taxonomy" id="159749"/>
    <lineage>
        <taxon>Eukaryota</taxon>
        <taxon>Sar</taxon>
        <taxon>Stramenopiles</taxon>
        <taxon>Ochrophyta</taxon>
        <taxon>Bacillariophyta</taxon>
        <taxon>Coscinodiscophyceae</taxon>
        <taxon>Thalassiosirophycidae</taxon>
        <taxon>Thalassiosirales</taxon>
        <taxon>Thalassiosiraceae</taxon>
        <taxon>Thalassiosira</taxon>
    </lineage>
</organism>
<evidence type="ECO:0000256" key="8">
    <source>
        <dbReference type="SAM" id="MobiDB-lite"/>
    </source>
</evidence>
<keyword evidence="4" id="KW-0677">Repeat</keyword>
<dbReference type="eggNOG" id="KOG1812">
    <property type="taxonomic scope" value="Eukaryota"/>
</dbReference>
<comment type="caution">
    <text evidence="10">The sequence shown here is derived from an EMBL/GenBank/DDBJ whole genome shotgun (WGS) entry which is preliminary data.</text>
</comment>
<evidence type="ECO:0000313" key="10">
    <source>
        <dbReference type="EMBL" id="EJK74103.1"/>
    </source>
</evidence>
<evidence type="ECO:0000313" key="11">
    <source>
        <dbReference type="Proteomes" id="UP000266841"/>
    </source>
</evidence>
<evidence type="ECO:0000256" key="6">
    <source>
        <dbReference type="ARBA" id="ARBA00022786"/>
    </source>
</evidence>
<dbReference type="GO" id="GO:0016740">
    <property type="term" value="F:transferase activity"/>
    <property type="evidence" value="ECO:0007669"/>
    <property type="project" value="UniProtKB-KW"/>
</dbReference>
<dbReference type="Gene3D" id="1.20.120.1750">
    <property type="match status" value="1"/>
</dbReference>
<dbReference type="Proteomes" id="UP000266841">
    <property type="component" value="Unassembled WGS sequence"/>
</dbReference>
<keyword evidence="7" id="KW-0862">Zinc</keyword>
<dbReference type="InterPro" id="IPR047545">
    <property type="entry name" value="BRcat_RBR_RNF216"/>
</dbReference>
<accession>K0T5P9</accession>
<dbReference type="InterPro" id="IPR047546">
    <property type="entry name" value="Rcat_RBR_RNF216"/>
</dbReference>
<dbReference type="SMART" id="SM00647">
    <property type="entry name" value="IBR"/>
    <property type="match status" value="1"/>
</dbReference>
<evidence type="ECO:0000256" key="3">
    <source>
        <dbReference type="ARBA" id="ARBA00022723"/>
    </source>
</evidence>
<evidence type="ECO:0000256" key="4">
    <source>
        <dbReference type="ARBA" id="ARBA00022737"/>
    </source>
</evidence>
<dbReference type="OrthoDB" id="10009520at2759"/>
<feature type="region of interest" description="Disordered" evidence="8">
    <location>
        <begin position="1"/>
        <end position="103"/>
    </location>
</feature>
<dbReference type="Pfam" id="PF26200">
    <property type="entry name" value="Rcat_RNF216"/>
    <property type="match status" value="1"/>
</dbReference>
<dbReference type="CDD" id="cd20339">
    <property type="entry name" value="BRcat_RBR_RNF216"/>
    <property type="match status" value="1"/>
</dbReference>
<dbReference type="GO" id="GO:0008270">
    <property type="term" value="F:zinc ion binding"/>
    <property type="evidence" value="ECO:0007669"/>
    <property type="project" value="UniProtKB-KW"/>
</dbReference>
<evidence type="ECO:0000256" key="2">
    <source>
        <dbReference type="ARBA" id="ARBA00022679"/>
    </source>
</evidence>
<sequence length="472" mass="51890">MEDVIDLASSPSPFRRRRTTSSLEVIELDSPAVEPKPSPQPAMPRRRIARKRGRGLWHAAAASTDGDGESNSEVEIIEAEAQSSSSPRKRPAKMTPFPADATPDEESQWVARIREVFPLINRRRAHELVQMARGFAKSGRGEEIVVSVMQVLSADPTGTGITSKSFAVNAVGMGGSLEESNTGPRLHSDGPPTLRNGGKVTELECKCCYGEYTFDQMVCCKSGHLFCSTCLARHVETRVFGIGNLGAQSKESGKALEILCMSANCGQGFSELCLQRCLDDKVLKKYNELQFKLVVENACDNIAKCPRCNFMAIPDPNWPPCLFHCPECKFKSCVDCGEEYHPGIRCDQVESKAAAGGRCAVEEAMTNAMIRSCPRATCRKKFLKESGCNKMTCPSCGSLGCYVCRAEIPANVAYKHFCQTPHCDHKRCGMCPLYADTNADDMKRIRNAAKKTARLQRKNRVLVDVDAMLKNP</sequence>
<keyword evidence="2" id="KW-0808">Transferase</keyword>
<keyword evidence="6" id="KW-0833">Ubl conjugation pathway</keyword>
<evidence type="ECO:0000256" key="5">
    <source>
        <dbReference type="ARBA" id="ARBA00022771"/>
    </source>
</evidence>
<dbReference type="EMBL" id="AGNL01003952">
    <property type="protein sequence ID" value="EJK74103.1"/>
    <property type="molecule type" value="Genomic_DNA"/>
</dbReference>
<keyword evidence="11" id="KW-1185">Reference proteome</keyword>
<evidence type="ECO:0000256" key="1">
    <source>
        <dbReference type="ARBA" id="ARBA00004906"/>
    </source>
</evidence>
<dbReference type="InterPro" id="IPR047544">
    <property type="entry name" value="RING-HC_RBR_RNF216"/>
</dbReference>
<dbReference type="AlphaFoldDB" id="K0T5P9"/>
<dbReference type="PROSITE" id="PS51873">
    <property type="entry name" value="TRIAD"/>
    <property type="match status" value="1"/>
</dbReference>
<reference evidence="10 11" key="1">
    <citation type="journal article" date="2012" name="Genome Biol.">
        <title>Genome and low-iron response of an oceanic diatom adapted to chronic iron limitation.</title>
        <authorList>
            <person name="Lommer M."/>
            <person name="Specht M."/>
            <person name="Roy A.S."/>
            <person name="Kraemer L."/>
            <person name="Andreson R."/>
            <person name="Gutowska M.A."/>
            <person name="Wolf J."/>
            <person name="Bergner S.V."/>
            <person name="Schilhabel M.B."/>
            <person name="Klostermeier U.C."/>
            <person name="Beiko R.G."/>
            <person name="Rosenstiel P."/>
            <person name="Hippler M."/>
            <person name="Laroche J."/>
        </authorList>
    </citation>
    <scope>NUCLEOTIDE SEQUENCE [LARGE SCALE GENOMIC DNA]</scope>
    <source>
        <strain evidence="10 11">CCMP1005</strain>
    </source>
</reference>
<evidence type="ECO:0000259" key="9">
    <source>
        <dbReference type="PROSITE" id="PS51873"/>
    </source>
</evidence>
<name>K0T5P9_THAOC</name>
<evidence type="ECO:0000256" key="7">
    <source>
        <dbReference type="ARBA" id="ARBA00022833"/>
    </source>
</evidence>
<gene>
    <name evidence="10" type="ORF">THAOC_04237</name>
</gene>
<feature type="compositionally biased region" description="Basic residues" evidence="8">
    <location>
        <begin position="44"/>
        <end position="55"/>
    </location>
</feature>
<protein>
    <recommendedName>
        <fullName evidence="9">RING-type domain-containing protein</fullName>
    </recommendedName>
</protein>
<dbReference type="CDD" id="cd20353">
    <property type="entry name" value="Rcat_RBR_RNF216"/>
    <property type="match status" value="1"/>
</dbReference>
<keyword evidence="3" id="KW-0479">Metal-binding</keyword>
<dbReference type="SUPFAM" id="SSF57850">
    <property type="entry name" value="RING/U-box"/>
    <property type="match status" value="3"/>
</dbReference>
<keyword evidence="5" id="KW-0863">Zinc-finger</keyword>
<dbReference type="CDD" id="cd16630">
    <property type="entry name" value="RING-HC_RBR_RNF216"/>
    <property type="match status" value="1"/>
</dbReference>
<comment type="pathway">
    <text evidence="1">Protein modification; protein ubiquitination.</text>
</comment>
<feature type="domain" description="RING-type" evidence="9">
    <location>
        <begin position="201"/>
        <end position="429"/>
    </location>
</feature>
<dbReference type="PANTHER" id="PTHR22770:SF47">
    <property type="entry name" value="E3 UBIQUITIN-PROTEIN LIGASE RNF216"/>
    <property type="match status" value="1"/>
</dbReference>
<dbReference type="Pfam" id="PF01485">
    <property type="entry name" value="IBR"/>
    <property type="match status" value="1"/>
</dbReference>
<dbReference type="InterPro" id="IPR002867">
    <property type="entry name" value="IBR_dom"/>
</dbReference>
<dbReference type="PANTHER" id="PTHR22770">
    <property type="entry name" value="UBIQUITIN CONJUGATING ENZYME 7 INTERACTING PROTEIN-RELATED"/>
    <property type="match status" value="1"/>
</dbReference>
<dbReference type="InterPro" id="IPR044066">
    <property type="entry name" value="TRIAD_supradom"/>
</dbReference>
<feature type="compositionally biased region" description="Acidic residues" evidence="8">
    <location>
        <begin position="66"/>
        <end position="78"/>
    </location>
</feature>
<dbReference type="InterPro" id="IPR051628">
    <property type="entry name" value="LUBAC_E3_Ligases"/>
</dbReference>
<dbReference type="OMA" id="ELECKCC"/>